<accession>I0YSE5</accession>
<evidence type="ECO:0000313" key="2">
    <source>
        <dbReference type="Proteomes" id="UP000007264"/>
    </source>
</evidence>
<reference evidence="1 2" key="1">
    <citation type="journal article" date="2012" name="Genome Biol.">
        <title>The genome of the polar eukaryotic microalga coccomyxa subellipsoidea reveals traits of cold adaptation.</title>
        <authorList>
            <person name="Blanc G."/>
            <person name="Agarkova I."/>
            <person name="Grimwood J."/>
            <person name="Kuo A."/>
            <person name="Brueggeman A."/>
            <person name="Dunigan D."/>
            <person name="Gurnon J."/>
            <person name="Ladunga I."/>
            <person name="Lindquist E."/>
            <person name="Lucas S."/>
            <person name="Pangilinan J."/>
            <person name="Proschold T."/>
            <person name="Salamov A."/>
            <person name="Schmutz J."/>
            <person name="Weeks D."/>
            <person name="Yamada T."/>
            <person name="Claverie J.M."/>
            <person name="Grigoriev I."/>
            <person name="Van Etten J."/>
            <person name="Lomsadze A."/>
            <person name="Borodovsky M."/>
        </authorList>
    </citation>
    <scope>NUCLEOTIDE SEQUENCE [LARGE SCALE GENOMIC DNA]</scope>
    <source>
        <strain evidence="1 2">C-169</strain>
    </source>
</reference>
<dbReference type="EMBL" id="AGSI01000012">
    <property type="protein sequence ID" value="EIE21314.1"/>
    <property type="molecule type" value="Genomic_DNA"/>
</dbReference>
<keyword evidence="2" id="KW-1185">Reference proteome</keyword>
<name>I0YSE5_COCSC</name>
<dbReference type="GeneID" id="17039299"/>
<dbReference type="RefSeq" id="XP_005645858.1">
    <property type="nucleotide sequence ID" value="XM_005645801.1"/>
</dbReference>
<proteinExistence type="predicted"/>
<dbReference type="KEGG" id="csl:COCSUDRAFT_33639"/>
<sequence length="102" mass="11290">MNRLQFHMCTSDSLKYKHVLAFPKAAMIMAAKGLRPKSTSEDQITVPTDDLMTEATADASKTVLYMHSVWQSTETNIQNVKVASPAGQGPFPCRLGQLHCQH</sequence>
<organism evidence="1 2">
    <name type="scientific">Coccomyxa subellipsoidea (strain C-169)</name>
    <name type="common">Green microalga</name>
    <dbReference type="NCBI Taxonomy" id="574566"/>
    <lineage>
        <taxon>Eukaryota</taxon>
        <taxon>Viridiplantae</taxon>
        <taxon>Chlorophyta</taxon>
        <taxon>core chlorophytes</taxon>
        <taxon>Trebouxiophyceae</taxon>
        <taxon>Trebouxiophyceae incertae sedis</taxon>
        <taxon>Coccomyxaceae</taxon>
        <taxon>Coccomyxa</taxon>
        <taxon>Coccomyxa subellipsoidea</taxon>
    </lineage>
</organism>
<dbReference type="AlphaFoldDB" id="I0YSE5"/>
<dbReference type="Proteomes" id="UP000007264">
    <property type="component" value="Unassembled WGS sequence"/>
</dbReference>
<gene>
    <name evidence="1" type="ORF">COCSUDRAFT_33639</name>
</gene>
<evidence type="ECO:0000313" key="1">
    <source>
        <dbReference type="EMBL" id="EIE21314.1"/>
    </source>
</evidence>
<protein>
    <submittedName>
        <fullName evidence="1">Uncharacterized protein</fullName>
    </submittedName>
</protein>
<comment type="caution">
    <text evidence="1">The sequence shown here is derived from an EMBL/GenBank/DDBJ whole genome shotgun (WGS) entry which is preliminary data.</text>
</comment>